<feature type="transmembrane region" description="Helical" evidence="25">
    <location>
        <begin position="276"/>
        <end position="297"/>
    </location>
</feature>
<dbReference type="InterPro" id="IPR052187">
    <property type="entry name" value="MFSD1"/>
</dbReference>
<evidence type="ECO:0000256" key="19">
    <source>
        <dbReference type="ARBA" id="ARBA00044919"/>
    </source>
</evidence>
<evidence type="ECO:0000256" key="3">
    <source>
        <dbReference type="ARBA" id="ARBA00022448"/>
    </source>
</evidence>
<dbReference type="PANTHER" id="PTHR23512">
    <property type="entry name" value="MAJOR FACILITATOR SUPERFAMILY DOMAIN-CONTAINING PROTEIN 1"/>
    <property type="match status" value="1"/>
</dbReference>
<evidence type="ECO:0000256" key="10">
    <source>
        <dbReference type="ARBA" id="ARBA00044881"/>
    </source>
</evidence>
<evidence type="ECO:0000256" key="11">
    <source>
        <dbReference type="ARBA" id="ARBA00044884"/>
    </source>
</evidence>
<comment type="caution">
    <text evidence="26">The sequence shown here is derived from an EMBL/GenBank/DDBJ whole genome shotgun (WGS) entry which is preliminary data.</text>
</comment>
<comment type="function">
    <text evidence="23">Lysosomal dipeptide uniporter that selectively exports lysine, arginine or histidine-containing dipeptides with a net positive charge from the lysosome lumen into the cytosol. Could play a role in a specific type of protein O-glycosylation indirectly regulating macrophages migration and tissue invasion. Also essential for liver homeostasis.</text>
</comment>
<evidence type="ECO:0000256" key="20">
    <source>
        <dbReference type="ARBA" id="ARBA00044924"/>
    </source>
</evidence>
<dbReference type="AlphaFoldDB" id="A0A1V9Z9J9"/>
<dbReference type="GO" id="GO:0022857">
    <property type="term" value="F:transmembrane transporter activity"/>
    <property type="evidence" value="ECO:0007669"/>
    <property type="project" value="InterPro"/>
</dbReference>
<reference evidence="26 27" key="1">
    <citation type="journal article" date="2014" name="Genome Biol. Evol.">
        <title>The secreted proteins of Achlya hypogyna and Thraustotheca clavata identify the ancestral oomycete secretome and reveal gene acquisitions by horizontal gene transfer.</title>
        <authorList>
            <person name="Misner I."/>
            <person name="Blouin N."/>
            <person name="Leonard G."/>
            <person name="Richards T.A."/>
            <person name="Lane C.E."/>
        </authorList>
    </citation>
    <scope>NUCLEOTIDE SEQUENCE [LARGE SCALE GENOMIC DNA]</scope>
    <source>
        <strain evidence="26 27">ATCC 34112</strain>
    </source>
</reference>
<dbReference type="SUPFAM" id="SSF103473">
    <property type="entry name" value="MFS general substrate transporter"/>
    <property type="match status" value="1"/>
</dbReference>
<keyword evidence="3" id="KW-0813">Transport</keyword>
<keyword evidence="4 25" id="KW-0812">Transmembrane</keyword>
<feature type="transmembrane region" description="Helical" evidence="25">
    <location>
        <begin position="154"/>
        <end position="174"/>
    </location>
</feature>
<comment type="catalytic activity">
    <reaction evidence="18">
        <text>L-histidyl-L-alpha-amino acid(out) = L-histidyl-L-alpha-amino acid(in)</text>
        <dbReference type="Rhea" id="RHEA:79379"/>
        <dbReference type="ChEBI" id="CHEBI:229964"/>
    </reaction>
</comment>
<evidence type="ECO:0000256" key="4">
    <source>
        <dbReference type="ARBA" id="ARBA00022692"/>
    </source>
</evidence>
<evidence type="ECO:0000256" key="8">
    <source>
        <dbReference type="ARBA" id="ARBA00044876"/>
    </source>
</evidence>
<comment type="catalytic activity">
    <reaction evidence="14">
        <text>L-aspartyl-L-lysine(out) = L-aspartyl-L-lysine(in)</text>
        <dbReference type="Rhea" id="RHEA:79411"/>
        <dbReference type="ChEBI" id="CHEBI:229953"/>
    </reaction>
</comment>
<dbReference type="InterPro" id="IPR036259">
    <property type="entry name" value="MFS_trans_sf"/>
</dbReference>
<sequence length="462" mass="51088">MPSDQTPLVTTSYLLKARPLRHIWSPLSPGHRFFLLLSMCCIAFSGHFIRSGMAAVEQLMLDDKEFPISNTFYGAINSVASIPNFILPFVGGRCLDRAGSKCLFYFVGLMILGQTIFALAMHSHCLWLALFGRFVFGMGEGSVYVGVRSFAAKWFAFSEITCAMGTVVAMTNISRMLSKSTMAPVALYFNDYVAAFWYGDVICLISFGFAMLVVHSMHRLKQLKKETKVAIRNGASIDPKLKWLNLFILHKKSSAKQCHVISWKSLKLVKLLPSKFWLVLTLQVFYVQNFHCFQNISASYLYQVMGYSIIMSGFMSSLSDVLVLFSPFLGLALDKSGCRLQWVVASTLCGVTAYGWFLFASATPVVPLLLISLCLAITPAVLVGILAMTVPKDHCGMAFGVLEIAEAFATSGGNLLVGYLRDTSGSYTSDMIMFFSIAWFTVGLSLVLLCTKSKRENTSCHV</sequence>
<comment type="similarity">
    <text evidence="2">Belongs to the major facilitator superfamily.</text>
</comment>
<dbReference type="STRING" id="74557.A0A1V9Z9J9"/>
<dbReference type="Proteomes" id="UP000243217">
    <property type="component" value="Unassembled WGS sequence"/>
</dbReference>
<evidence type="ECO:0000313" key="26">
    <source>
        <dbReference type="EMBL" id="OQR94530.1"/>
    </source>
</evidence>
<comment type="catalytic activity">
    <reaction evidence="10">
        <text>L-alpha-aminoacyl-L-arginine(out) = L-alpha-aminoacyl-L-arginine(in)</text>
        <dbReference type="Rhea" id="RHEA:79367"/>
        <dbReference type="ChEBI" id="CHEBI:229968"/>
    </reaction>
</comment>
<evidence type="ECO:0000256" key="16">
    <source>
        <dbReference type="ARBA" id="ARBA00044900"/>
    </source>
</evidence>
<comment type="catalytic activity">
    <reaction evidence="16">
        <text>L-lysyl-L-lysine(out) = L-lysyl-L-lysine(in)</text>
        <dbReference type="Rhea" id="RHEA:79403"/>
        <dbReference type="ChEBI" id="CHEBI:229956"/>
    </reaction>
</comment>
<name>A0A1V9Z9J9_9STRA</name>
<feature type="transmembrane region" description="Helical" evidence="25">
    <location>
        <begin position="340"/>
        <end position="359"/>
    </location>
</feature>
<evidence type="ECO:0000256" key="21">
    <source>
        <dbReference type="ARBA" id="ARBA00044985"/>
    </source>
</evidence>
<evidence type="ECO:0000256" key="5">
    <source>
        <dbReference type="ARBA" id="ARBA00022989"/>
    </source>
</evidence>
<evidence type="ECO:0000313" key="27">
    <source>
        <dbReference type="Proteomes" id="UP000243217"/>
    </source>
</evidence>
<evidence type="ECO:0000256" key="23">
    <source>
        <dbReference type="ARBA" id="ARBA00045709"/>
    </source>
</evidence>
<comment type="catalytic activity">
    <reaction evidence="8">
        <text>L-lysyl-L-alanine(out) = L-lysyl-L-alanine(in)</text>
        <dbReference type="Rhea" id="RHEA:79399"/>
        <dbReference type="ChEBI" id="CHEBI:229954"/>
    </reaction>
</comment>
<keyword evidence="5 25" id="KW-1133">Transmembrane helix</keyword>
<accession>A0A1V9Z9J9</accession>
<evidence type="ECO:0000256" key="9">
    <source>
        <dbReference type="ARBA" id="ARBA00044878"/>
    </source>
</evidence>
<dbReference type="Gene3D" id="1.20.1250.20">
    <property type="entry name" value="MFS general substrate transporter like domains"/>
    <property type="match status" value="2"/>
</dbReference>
<comment type="catalytic activity">
    <reaction evidence="13">
        <text>L-alpha-aminoacyl-L-lysine(out) = L-alpha-aminoacyl-L-lysine(in)</text>
        <dbReference type="Rhea" id="RHEA:79383"/>
        <dbReference type="ChEBI" id="CHEBI:229966"/>
    </reaction>
</comment>
<feature type="transmembrane region" description="Helical" evidence="25">
    <location>
        <begin position="194"/>
        <end position="214"/>
    </location>
</feature>
<dbReference type="OrthoDB" id="424834at2759"/>
<evidence type="ECO:0000256" key="14">
    <source>
        <dbReference type="ARBA" id="ARBA00044898"/>
    </source>
</evidence>
<evidence type="ECO:0000256" key="15">
    <source>
        <dbReference type="ARBA" id="ARBA00044899"/>
    </source>
</evidence>
<feature type="transmembrane region" description="Helical" evidence="25">
    <location>
        <begin position="399"/>
        <end position="420"/>
    </location>
</feature>
<comment type="catalytic activity">
    <reaction evidence="19">
        <text>L-alanyl-L-lysine(out) = L-alanyl-L-lysine(in)</text>
        <dbReference type="Rhea" id="RHEA:79415"/>
        <dbReference type="ChEBI" id="CHEBI:192470"/>
    </reaction>
</comment>
<dbReference type="GO" id="GO:0005765">
    <property type="term" value="C:lysosomal membrane"/>
    <property type="evidence" value="ECO:0007669"/>
    <property type="project" value="UniProtKB-SubCell"/>
</dbReference>
<gene>
    <name evidence="26" type="ORF">THRCLA_08157</name>
</gene>
<proteinExistence type="inferred from homology"/>
<evidence type="ECO:0000256" key="2">
    <source>
        <dbReference type="ARBA" id="ARBA00008335"/>
    </source>
</evidence>
<organism evidence="26 27">
    <name type="scientific">Thraustotheca clavata</name>
    <dbReference type="NCBI Taxonomy" id="74557"/>
    <lineage>
        <taxon>Eukaryota</taxon>
        <taxon>Sar</taxon>
        <taxon>Stramenopiles</taxon>
        <taxon>Oomycota</taxon>
        <taxon>Saprolegniomycetes</taxon>
        <taxon>Saprolegniales</taxon>
        <taxon>Achlyaceae</taxon>
        <taxon>Thraustotheca</taxon>
    </lineage>
</organism>
<comment type="catalytic activity">
    <reaction evidence="17">
        <text>L-arginyl-glycine(out) = L-arginyl-glycine(in)</text>
        <dbReference type="Rhea" id="RHEA:79391"/>
        <dbReference type="ChEBI" id="CHEBI:229955"/>
    </reaction>
</comment>
<comment type="catalytic activity">
    <reaction evidence="11">
        <text>L-alpha-aminoacyl-L-histidine(out) = L-alpha-aminoacyl-L-histidine(in)</text>
        <dbReference type="Rhea" id="RHEA:79375"/>
        <dbReference type="ChEBI" id="CHEBI:229967"/>
    </reaction>
</comment>
<evidence type="ECO:0000256" key="17">
    <source>
        <dbReference type="ARBA" id="ARBA00044903"/>
    </source>
</evidence>
<feature type="transmembrane region" description="Helical" evidence="25">
    <location>
        <begin position="33"/>
        <end position="52"/>
    </location>
</feature>
<keyword evidence="7" id="KW-0458">Lysosome</keyword>
<keyword evidence="6 25" id="KW-0472">Membrane</keyword>
<evidence type="ECO:0000256" key="18">
    <source>
        <dbReference type="ARBA" id="ARBA00044912"/>
    </source>
</evidence>
<evidence type="ECO:0000256" key="6">
    <source>
        <dbReference type="ARBA" id="ARBA00023136"/>
    </source>
</evidence>
<comment type="catalytic activity">
    <reaction evidence="15">
        <text>L-arginyl-L-alpha-amino acid(out) = L-arginyl-L-alpha-amino acid(in)</text>
        <dbReference type="Rhea" id="RHEA:79371"/>
        <dbReference type="ChEBI" id="CHEBI:84315"/>
    </reaction>
</comment>
<feature type="transmembrane region" description="Helical" evidence="25">
    <location>
        <begin position="102"/>
        <end position="120"/>
    </location>
</feature>
<dbReference type="EMBL" id="JNBS01002180">
    <property type="protein sequence ID" value="OQR94530.1"/>
    <property type="molecule type" value="Genomic_DNA"/>
</dbReference>
<evidence type="ECO:0000256" key="12">
    <source>
        <dbReference type="ARBA" id="ARBA00044891"/>
    </source>
</evidence>
<comment type="catalytic activity">
    <reaction evidence="20">
        <text>L-lysyl-glycine(out) = L-lysyl-glycine(in)</text>
        <dbReference type="Rhea" id="RHEA:79407"/>
        <dbReference type="ChEBI" id="CHEBI:191202"/>
    </reaction>
</comment>
<comment type="catalytic activity">
    <reaction evidence="9">
        <text>L-histidyl-glycine(out) = L-histidyl-glycine(in)</text>
        <dbReference type="Rhea" id="RHEA:79395"/>
        <dbReference type="ChEBI" id="CHEBI:229957"/>
    </reaction>
</comment>
<comment type="subcellular location">
    <subcellularLocation>
        <location evidence="1">Lysosome membrane</location>
        <topology evidence="1">Multi-pass membrane protein</topology>
    </subcellularLocation>
</comment>
<evidence type="ECO:0000256" key="24">
    <source>
        <dbReference type="ARBA" id="ARBA00046376"/>
    </source>
</evidence>
<evidence type="ECO:0000256" key="13">
    <source>
        <dbReference type="ARBA" id="ARBA00044893"/>
    </source>
</evidence>
<dbReference type="PANTHER" id="PTHR23512:SF3">
    <property type="entry name" value="MAJOR FACILITATOR SUPERFAMILY DOMAIN-CONTAINING PROTEIN 1"/>
    <property type="match status" value="1"/>
</dbReference>
<evidence type="ECO:0000256" key="22">
    <source>
        <dbReference type="ARBA" id="ARBA00045018"/>
    </source>
</evidence>
<keyword evidence="27" id="KW-1185">Reference proteome</keyword>
<comment type="subunit">
    <text evidence="24">Homodimer. Interacts with lysosomal protein GLMP (via lumenal domain); the interaction starts while both proteins are still in the endoplasmic reticulum and is required for stabilization of MFSD1 in lysosomes but has no direct effect on its targeting to lysosomes or transporter activity.</text>
</comment>
<feature type="transmembrane region" description="Helical" evidence="25">
    <location>
        <begin position="126"/>
        <end position="147"/>
    </location>
</feature>
<feature type="transmembrane region" description="Helical" evidence="25">
    <location>
        <begin position="432"/>
        <end position="451"/>
    </location>
</feature>
<comment type="catalytic activity">
    <reaction evidence="12">
        <text>L-lysyl-L-alpha-amino acid(out) = L-lysyl-L-alpha-amino acid(in)</text>
        <dbReference type="Rhea" id="RHEA:79387"/>
        <dbReference type="ChEBI" id="CHEBI:229965"/>
    </reaction>
</comment>
<evidence type="ECO:0000256" key="7">
    <source>
        <dbReference type="ARBA" id="ARBA00023228"/>
    </source>
</evidence>
<feature type="transmembrane region" description="Helical" evidence="25">
    <location>
        <begin position="309"/>
        <end position="333"/>
    </location>
</feature>
<protein>
    <recommendedName>
        <fullName evidence="21">Lysosomal dipeptide transporter MFSD1</fullName>
    </recommendedName>
    <alternativeName>
        <fullName evidence="22">Major facilitator superfamily domain-containing protein 1</fullName>
    </alternativeName>
</protein>
<evidence type="ECO:0000256" key="25">
    <source>
        <dbReference type="SAM" id="Phobius"/>
    </source>
</evidence>
<dbReference type="InterPro" id="IPR011701">
    <property type="entry name" value="MFS"/>
</dbReference>
<feature type="transmembrane region" description="Helical" evidence="25">
    <location>
        <begin position="365"/>
        <end position="387"/>
    </location>
</feature>
<evidence type="ECO:0000256" key="1">
    <source>
        <dbReference type="ARBA" id="ARBA00004155"/>
    </source>
</evidence>
<feature type="transmembrane region" description="Helical" evidence="25">
    <location>
        <begin position="72"/>
        <end position="90"/>
    </location>
</feature>
<dbReference type="Pfam" id="PF07690">
    <property type="entry name" value="MFS_1"/>
    <property type="match status" value="1"/>
</dbReference>